<comment type="caution">
    <text evidence="1">The sequence shown here is derived from an EMBL/GenBank/DDBJ whole genome shotgun (WGS) entry which is preliminary data.</text>
</comment>
<dbReference type="AlphaFoldDB" id="A0A8S2ZNA5"/>
<protein>
    <submittedName>
        <fullName evidence="1">Uncharacterized protein</fullName>
    </submittedName>
</protein>
<evidence type="ECO:0000313" key="2">
    <source>
        <dbReference type="Proteomes" id="UP000676336"/>
    </source>
</evidence>
<dbReference type="Proteomes" id="UP000676336">
    <property type="component" value="Unassembled WGS sequence"/>
</dbReference>
<evidence type="ECO:0000313" key="1">
    <source>
        <dbReference type="EMBL" id="CAF4647704.1"/>
    </source>
</evidence>
<feature type="non-terminal residue" evidence="1">
    <location>
        <position position="1"/>
    </location>
</feature>
<proteinExistence type="predicted"/>
<gene>
    <name evidence="1" type="ORF">SMN809_LOCUS40963</name>
</gene>
<dbReference type="EMBL" id="CAJOBI010114316">
    <property type="protein sequence ID" value="CAF4647704.1"/>
    <property type="molecule type" value="Genomic_DNA"/>
</dbReference>
<accession>A0A8S2ZNA5</accession>
<reference evidence="1" key="1">
    <citation type="submission" date="2021-02" db="EMBL/GenBank/DDBJ databases">
        <authorList>
            <person name="Nowell W R."/>
        </authorList>
    </citation>
    <scope>NUCLEOTIDE SEQUENCE</scope>
</reference>
<organism evidence="1 2">
    <name type="scientific">Rotaria magnacalcarata</name>
    <dbReference type="NCBI Taxonomy" id="392030"/>
    <lineage>
        <taxon>Eukaryota</taxon>
        <taxon>Metazoa</taxon>
        <taxon>Spiralia</taxon>
        <taxon>Gnathifera</taxon>
        <taxon>Rotifera</taxon>
        <taxon>Eurotatoria</taxon>
        <taxon>Bdelloidea</taxon>
        <taxon>Philodinida</taxon>
        <taxon>Philodinidae</taxon>
        <taxon>Rotaria</taxon>
    </lineage>
</organism>
<feature type="non-terminal residue" evidence="1">
    <location>
        <position position="81"/>
    </location>
</feature>
<sequence>NTIVHDPIFTSHLTLMRCFSDDSIDPLPDPILDRFCLQILPEIHHKIQWLNLESSSMKRILLATNYPNLFGLGLYDIEIET</sequence>
<name>A0A8S2ZNA5_9BILA</name>